<dbReference type="PANTHER" id="PTHR31423:SF3">
    <property type="entry name" value="PROLYL-TRNA SYNTHETASE ASSOCIATED DOMAIN-CONTAINING PROTEIN 1-RELATED"/>
    <property type="match status" value="1"/>
</dbReference>
<dbReference type="FunFam" id="3.90.960.10:FF:000005">
    <property type="entry name" value="Putative prolyl-tRNA synthetase"/>
    <property type="match status" value="1"/>
</dbReference>
<dbReference type="RefSeq" id="WP_160775236.1">
    <property type="nucleotide sequence ID" value="NZ_WUMV01000003.1"/>
</dbReference>
<dbReference type="InterPro" id="IPR007214">
    <property type="entry name" value="YbaK/aa-tRNA-synth-assoc-dom"/>
</dbReference>
<organism evidence="3 4">
    <name type="scientific">Stappia sediminis</name>
    <dbReference type="NCBI Taxonomy" id="2692190"/>
    <lineage>
        <taxon>Bacteria</taxon>
        <taxon>Pseudomonadati</taxon>
        <taxon>Pseudomonadota</taxon>
        <taxon>Alphaproteobacteria</taxon>
        <taxon>Hyphomicrobiales</taxon>
        <taxon>Stappiaceae</taxon>
        <taxon>Stappia</taxon>
    </lineage>
</organism>
<dbReference type="EMBL" id="WUMV01000003">
    <property type="protein sequence ID" value="MXN65007.1"/>
    <property type="molecule type" value="Genomic_DNA"/>
</dbReference>
<keyword evidence="3" id="KW-0030">Aminoacyl-tRNA synthetase</keyword>
<evidence type="ECO:0000313" key="4">
    <source>
        <dbReference type="Proteomes" id="UP000433101"/>
    </source>
</evidence>
<dbReference type="Pfam" id="PF04073">
    <property type="entry name" value="tRNA_edit"/>
    <property type="match status" value="1"/>
</dbReference>
<evidence type="ECO:0000313" key="3">
    <source>
        <dbReference type="EMBL" id="MXN65007.1"/>
    </source>
</evidence>
<comment type="similarity">
    <text evidence="1">Belongs to the PRORSD1 family.</text>
</comment>
<dbReference type="InterPro" id="IPR036754">
    <property type="entry name" value="YbaK/aa-tRNA-synt-asso_dom_sf"/>
</dbReference>
<dbReference type="InterPro" id="IPR040285">
    <property type="entry name" value="ProX/PRXD1"/>
</dbReference>
<proteinExistence type="inferred from homology"/>
<dbReference type="GO" id="GO:0002161">
    <property type="term" value="F:aminoacyl-tRNA deacylase activity"/>
    <property type="evidence" value="ECO:0007669"/>
    <property type="project" value="InterPro"/>
</dbReference>
<reference evidence="3 4" key="1">
    <citation type="submission" date="2019-12" db="EMBL/GenBank/DDBJ databases">
        <authorList>
            <person name="Li M."/>
        </authorList>
    </citation>
    <scope>NUCLEOTIDE SEQUENCE [LARGE SCALE GENOMIC DNA]</scope>
    <source>
        <strain evidence="3 4">GBMRC 2046</strain>
    </source>
</reference>
<evidence type="ECO:0000259" key="2">
    <source>
        <dbReference type="Pfam" id="PF04073"/>
    </source>
</evidence>
<evidence type="ECO:0000256" key="1">
    <source>
        <dbReference type="ARBA" id="ARBA00010201"/>
    </source>
</evidence>
<dbReference type="GO" id="GO:0004812">
    <property type="term" value="F:aminoacyl-tRNA ligase activity"/>
    <property type="evidence" value="ECO:0007669"/>
    <property type="project" value="UniProtKB-KW"/>
</dbReference>
<accession>A0A7X3LTV0</accession>
<keyword evidence="3" id="KW-0436">Ligase</keyword>
<gene>
    <name evidence="3" type="ORF">GR183_08820</name>
</gene>
<keyword evidence="4" id="KW-1185">Reference proteome</keyword>
<protein>
    <submittedName>
        <fullName evidence="3">Prolyl-tRNA synthetase associated domain-containing protein</fullName>
    </submittedName>
</protein>
<sequence>MPSTREDLLAFLADLGIKTNTVDHEPVFTVSESAGLHDAIPGGHTKNLFLKDKKGRLFLVVLLHDAEVDLKTIHQKIGAQGRVSFGKADLLMEALGVEPGSVTPFALINDRDAHRVTPLFDEAMMREPLLNYHPLRNDATTAISNEDLLKFARACGHDPLVIAVSHSQS</sequence>
<name>A0A7X3LTV0_9HYPH</name>
<dbReference type="SUPFAM" id="SSF55826">
    <property type="entry name" value="YbaK/ProRS associated domain"/>
    <property type="match status" value="1"/>
</dbReference>
<dbReference type="Gene3D" id="3.90.960.10">
    <property type="entry name" value="YbaK/aminoacyl-tRNA synthetase-associated domain"/>
    <property type="match status" value="1"/>
</dbReference>
<dbReference type="PANTHER" id="PTHR31423">
    <property type="entry name" value="YBAK DOMAIN-CONTAINING PROTEIN"/>
    <property type="match status" value="1"/>
</dbReference>
<dbReference type="Proteomes" id="UP000433101">
    <property type="component" value="Unassembled WGS sequence"/>
</dbReference>
<feature type="domain" description="YbaK/aminoacyl-tRNA synthetase-associated" evidence="2">
    <location>
        <begin position="24"/>
        <end position="151"/>
    </location>
</feature>
<comment type="caution">
    <text evidence="3">The sequence shown here is derived from an EMBL/GenBank/DDBJ whole genome shotgun (WGS) entry which is preliminary data.</text>
</comment>
<dbReference type="AlphaFoldDB" id="A0A7X3LTV0"/>
<dbReference type="CDD" id="cd04335">
    <property type="entry name" value="PrdX_deacylase"/>
    <property type="match status" value="1"/>
</dbReference>